<evidence type="ECO:0000256" key="6">
    <source>
        <dbReference type="ARBA" id="ARBA00022692"/>
    </source>
</evidence>
<feature type="transmembrane region" description="Helical" evidence="11">
    <location>
        <begin position="223"/>
        <end position="251"/>
    </location>
</feature>
<keyword evidence="4" id="KW-0997">Cell inner membrane</keyword>
<keyword evidence="10 11" id="KW-0472">Membrane</keyword>
<keyword evidence="3" id="KW-0444">Lipid biosynthesis</keyword>
<dbReference type="Proteomes" id="UP001500279">
    <property type="component" value="Unassembled WGS sequence"/>
</dbReference>
<keyword evidence="2" id="KW-1003">Cell membrane</keyword>
<name>A0ABN1KL58_9BURK</name>
<proteinExistence type="predicted"/>
<evidence type="ECO:0000313" key="14">
    <source>
        <dbReference type="Proteomes" id="UP001500279"/>
    </source>
</evidence>
<keyword evidence="14" id="KW-1185">Reference proteome</keyword>
<keyword evidence="6 11" id="KW-0812">Transmembrane</keyword>
<feature type="transmembrane region" description="Helical" evidence="11">
    <location>
        <begin position="271"/>
        <end position="291"/>
    </location>
</feature>
<evidence type="ECO:0000256" key="5">
    <source>
        <dbReference type="ARBA" id="ARBA00022556"/>
    </source>
</evidence>
<dbReference type="InterPro" id="IPR000390">
    <property type="entry name" value="Small_drug/metabolite_transptr"/>
</dbReference>
<evidence type="ECO:0000256" key="2">
    <source>
        <dbReference type="ARBA" id="ARBA00022475"/>
    </source>
</evidence>
<organism evidence="13 14">
    <name type="scientific">Ideonella azotifigens</name>
    <dbReference type="NCBI Taxonomy" id="513160"/>
    <lineage>
        <taxon>Bacteria</taxon>
        <taxon>Pseudomonadati</taxon>
        <taxon>Pseudomonadota</taxon>
        <taxon>Betaproteobacteria</taxon>
        <taxon>Burkholderiales</taxon>
        <taxon>Sphaerotilaceae</taxon>
        <taxon>Ideonella</taxon>
    </lineage>
</organism>
<keyword evidence="5" id="KW-0441">Lipid A biosynthesis</keyword>
<evidence type="ECO:0000313" key="13">
    <source>
        <dbReference type="EMBL" id="GAA0770137.1"/>
    </source>
</evidence>
<evidence type="ECO:0000256" key="10">
    <source>
        <dbReference type="ARBA" id="ARBA00023136"/>
    </source>
</evidence>
<evidence type="ECO:0000259" key="12">
    <source>
        <dbReference type="Pfam" id="PF00892"/>
    </source>
</evidence>
<dbReference type="SUPFAM" id="SSF103481">
    <property type="entry name" value="Multidrug resistance efflux transporter EmrE"/>
    <property type="match status" value="2"/>
</dbReference>
<evidence type="ECO:0000256" key="9">
    <source>
        <dbReference type="ARBA" id="ARBA00023098"/>
    </source>
</evidence>
<reference evidence="13 14" key="1">
    <citation type="journal article" date="2019" name="Int. J. Syst. Evol. Microbiol.">
        <title>The Global Catalogue of Microorganisms (GCM) 10K type strain sequencing project: providing services to taxonomists for standard genome sequencing and annotation.</title>
        <authorList>
            <consortium name="The Broad Institute Genomics Platform"/>
            <consortium name="The Broad Institute Genome Sequencing Center for Infectious Disease"/>
            <person name="Wu L."/>
            <person name="Ma J."/>
        </authorList>
    </citation>
    <scope>NUCLEOTIDE SEQUENCE [LARGE SCALE GENOMIC DNA]</scope>
    <source>
        <strain evidence="13 14">JCM 15503</strain>
    </source>
</reference>
<gene>
    <name evidence="13" type="ORF">GCM10009107_61620</name>
</gene>
<sequence length="292" mass="30754">MSGGTPGSGWVLLAVLGAALLHASWNALIKSSTDKALDTGLIHGLGTLVAPPLMLWLGLPDASAWPYILASTAIHIGYYIALAGAYKHGDLGLTYPLMRGCAPLLVALCSHALISESLSFMGWAGVLTICTGVLALGLSRHANEGDPARRRKALRFALLNAVFIAGYTLVDGVGVRVSGDAGRYVAALFLLDGLPYLSLVLWQRRAQWPATRAYMTARWPVALGGTVASLGSYGIALWAMTLLPVAMVAAMRETSVLFAALIGTLLLREPFGWQRAGGTAVIVAGIIVLRLH</sequence>
<evidence type="ECO:0000256" key="3">
    <source>
        <dbReference type="ARBA" id="ARBA00022516"/>
    </source>
</evidence>
<feature type="transmembrane region" description="Helical" evidence="11">
    <location>
        <begin position="40"/>
        <end position="59"/>
    </location>
</feature>
<keyword evidence="8 11" id="KW-1133">Transmembrane helix</keyword>
<comment type="caution">
    <text evidence="13">The sequence shown here is derived from an EMBL/GenBank/DDBJ whole genome shotgun (WGS) entry which is preliminary data.</text>
</comment>
<protein>
    <submittedName>
        <fullName evidence="13">EamA family transporter</fullName>
    </submittedName>
</protein>
<keyword evidence="9" id="KW-0443">Lipid metabolism</keyword>
<dbReference type="RefSeq" id="WP_141289537.1">
    <property type="nucleotide sequence ID" value="NZ_BAAAEW010000049.1"/>
</dbReference>
<dbReference type="InterPro" id="IPR037185">
    <property type="entry name" value="EmrE-like"/>
</dbReference>
<evidence type="ECO:0000256" key="1">
    <source>
        <dbReference type="ARBA" id="ARBA00004651"/>
    </source>
</evidence>
<feature type="domain" description="EamA" evidence="12">
    <location>
        <begin position="154"/>
        <end position="289"/>
    </location>
</feature>
<evidence type="ECO:0000256" key="11">
    <source>
        <dbReference type="SAM" id="Phobius"/>
    </source>
</evidence>
<evidence type="ECO:0000256" key="7">
    <source>
        <dbReference type="ARBA" id="ARBA00022985"/>
    </source>
</evidence>
<evidence type="ECO:0000256" key="4">
    <source>
        <dbReference type="ARBA" id="ARBA00022519"/>
    </source>
</evidence>
<dbReference type="EMBL" id="BAAAEW010000049">
    <property type="protein sequence ID" value="GAA0770137.1"/>
    <property type="molecule type" value="Genomic_DNA"/>
</dbReference>
<feature type="transmembrane region" description="Helical" evidence="11">
    <location>
        <begin position="6"/>
        <end position="28"/>
    </location>
</feature>
<feature type="transmembrane region" description="Helical" evidence="11">
    <location>
        <begin position="120"/>
        <end position="141"/>
    </location>
</feature>
<dbReference type="Gene3D" id="1.10.3730.20">
    <property type="match status" value="2"/>
</dbReference>
<keyword evidence="7" id="KW-0448">Lipopolysaccharide biosynthesis</keyword>
<dbReference type="PANTHER" id="PTHR30561:SF9">
    <property type="entry name" value="4-AMINO-4-DEOXY-L-ARABINOSE-PHOSPHOUNDECAPRENOL FLIPPASE SUBUNIT ARNF-RELATED"/>
    <property type="match status" value="1"/>
</dbReference>
<feature type="transmembrane region" description="Helical" evidence="11">
    <location>
        <begin position="153"/>
        <end position="170"/>
    </location>
</feature>
<dbReference type="InterPro" id="IPR000620">
    <property type="entry name" value="EamA_dom"/>
</dbReference>
<feature type="transmembrane region" description="Helical" evidence="11">
    <location>
        <begin position="182"/>
        <end position="202"/>
    </location>
</feature>
<evidence type="ECO:0000256" key="8">
    <source>
        <dbReference type="ARBA" id="ARBA00022989"/>
    </source>
</evidence>
<dbReference type="Pfam" id="PF00892">
    <property type="entry name" value="EamA"/>
    <property type="match status" value="1"/>
</dbReference>
<comment type="subcellular location">
    <subcellularLocation>
        <location evidence="1">Cell membrane</location>
        <topology evidence="1">Multi-pass membrane protein</topology>
    </subcellularLocation>
</comment>
<feature type="transmembrane region" description="Helical" evidence="11">
    <location>
        <begin position="65"/>
        <end position="85"/>
    </location>
</feature>
<dbReference type="PANTHER" id="PTHR30561">
    <property type="entry name" value="SMR FAMILY PROTON-DEPENDENT DRUG EFFLUX TRANSPORTER SUGE"/>
    <property type="match status" value="1"/>
</dbReference>
<accession>A0ABN1KL58</accession>